<dbReference type="InterPro" id="IPR003409">
    <property type="entry name" value="MORN"/>
</dbReference>
<dbReference type="GO" id="GO:0005829">
    <property type="term" value="C:cytosol"/>
    <property type="evidence" value="ECO:0007669"/>
    <property type="project" value="TreeGrafter"/>
</dbReference>
<name>A0AAV7E500_ARIFI</name>
<dbReference type="EMBL" id="JAINDJ010000007">
    <property type="protein sequence ID" value="KAG9442443.1"/>
    <property type="molecule type" value="Genomic_DNA"/>
</dbReference>
<dbReference type="Gene3D" id="3.40.50.1440">
    <property type="entry name" value="Tubulin/FtsZ, GTPase domain"/>
    <property type="match status" value="1"/>
</dbReference>
<keyword evidence="4" id="KW-1185">Reference proteome</keyword>
<gene>
    <name evidence="3" type="ORF">H6P81_018297</name>
</gene>
<sequence>MELLVPTNSFTNLAVESASAVVKFRPHCCFCGQGKFRWGSCRGAIALRVSSKRGLLAADARECFSEPRPRDDSWGEPETVDVIGIGSRKDSIIDFCLESSFASTSLNYWTVDAKDPQKIQLLQRSTGKDTVSRNVEGPLSTQSFARAIILVASAGYGTDQVTVAKLLSAVKSRDGLAIAIVLKPFSFEGQRRLSEVENLVKSLKECTTFCIVVDTDALLKKEVVTLAEALRSAENAVLLAMNAIYVLTSDKHLKLFDSPNDKLKEFKVSQVLKCLEAHKQAEVGYGTGCNIKTSITRAVFDCPFLSSGLKGLSGIVFCIIASTTEMSRSDLDLFVHVFRETTQCTSEIVVSAILEPNLENNMILTTILVMGCSDQKCSQKKTLLSSLVQHFPFVFSLFGRNLSKSEDCVPAISEEIIGPPASVEVEDSDIMNGEDPNIDLQSTEIETLPVGASFDINTRFHVEDNRSSFVIPDDTPLSVSPGETASQRESSASWCFGPGFHIAQKWAQTRTSSFESTAKFDKLNIYPLPVGVKPPEHSADIFLAKSSRAPDTNVSNGPRGESLDVPNGPSWDALTDAGMEAVADIYNAASVLMKGKSVDLSRKQGLLSARAASMLEVERDSHKKWNPVMEMQYRGGMYKGRCQGGLPEGKGRLTLEDGSFYDGMWRYGKRSGLGTFYYSNGDMFQGSWRDDLIHGKGWFYFHTGDRWFANFWKGKADGEGRFYSKSGSIFFGNFIDGWRSGKCLCIDSDGTRWIEIWDEGVLVNRNKLDPESSAE</sequence>
<evidence type="ECO:0000256" key="1">
    <source>
        <dbReference type="ARBA" id="ARBA00022737"/>
    </source>
</evidence>
<accession>A0AAV7E500</accession>
<dbReference type="SMART" id="SM00698">
    <property type="entry name" value="MORN"/>
    <property type="match status" value="3"/>
</dbReference>
<dbReference type="SUPFAM" id="SSF82185">
    <property type="entry name" value="Histone H3 K4-specific methyltransferase SET7/9 N-terminal domain"/>
    <property type="match status" value="1"/>
</dbReference>
<organism evidence="3 4">
    <name type="scientific">Aristolochia fimbriata</name>
    <name type="common">White veined hardy Dutchman's pipe vine</name>
    <dbReference type="NCBI Taxonomy" id="158543"/>
    <lineage>
        <taxon>Eukaryota</taxon>
        <taxon>Viridiplantae</taxon>
        <taxon>Streptophyta</taxon>
        <taxon>Embryophyta</taxon>
        <taxon>Tracheophyta</taxon>
        <taxon>Spermatophyta</taxon>
        <taxon>Magnoliopsida</taxon>
        <taxon>Magnoliidae</taxon>
        <taxon>Piperales</taxon>
        <taxon>Aristolochiaceae</taxon>
        <taxon>Aristolochia</taxon>
    </lineage>
</organism>
<protein>
    <recommendedName>
        <fullName evidence="5">Protein ACCUMULATION AND REPLICATION OF CHLOROPLASTS 3</fullName>
    </recommendedName>
</protein>
<dbReference type="PANTHER" id="PTHR43215:SF15">
    <property type="entry name" value="PROTEIN ACCUMULATION AND REPLICATION OF CHLOROPLASTS 3, CHLOROPLASTIC"/>
    <property type="match status" value="1"/>
</dbReference>
<evidence type="ECO:0000313" key="3">
    <source>
        <dbReference type="EMBL" id="KAG9442443.1"/>
    </source>
</evidence>
<feature type="region of interest" description="Disordered" evidence="2">
    <location>
        <begin position="548"/>
        <end position="567"/>
    </location>
</feature>
<evidence type="ECO:0008006" key="5">
    <source>
        <dbReference type="Google" id="ProtNLM"/>
    </source>
</evidence>
<dbReference type="GO" id="GO:0010020">
    <property type="term" value="P:chloroplast fission"/>
    <property type="evidence" value="ECO:0007669"/>
    <property type="project" value="TreeGrafter"/>
</dbReference>
<dbReference type="Pfam" id="PF02493">
    <property type="entry name" value="MORN"/>
    <property type="match status" value="5"/>
</dbReference>
<reference evidence="3 4" key="1">
    <citation type="submission" date="2021-07" db="EMBL/GenBank/DDBJ databases">
        <title>The Aristolochia fimbriata genome: insights into angiosperm evolution, floral development and chemical biosynthesis.</title>
        <authorList>
            <person name="Jiao Y."/>
        </authorList>
    </citation>
    <scope>NUCLEOTIDE SEQUENCE [LARGE SCALE GENOMIC DNA]</scope>
    <source>
        <strain evidence="3">IBCAS-2021</strain>
        <tissue evidence="3">Leaf</tissue>
    </source>
</reference>
<evidence type="ECO:0000313" key="4">
    <source>
        <dbReference type="Proteomes" id="UP000825729"/>
    </source>
</evidence>
<dbReference type="Gene3D" id="2.20.110.10">
    <property type="entry name" value="Histone H3 K4-specific methyltransferase SET7/9 N-terminal domain"/>
    <property type="match status" value="2"/>
</dbReference>
<keyword evidence="1" id="KW-0677">Repeat</keyword>
<comment type="caution">
    <text evidence="3">The sequence shown here is derived from an EMBL/GenBank/DDBJ whole genome shotgun (WGS) entry which is preliminary data.</text>
</comment>
<evidence type="ECO:0000256" key="2">
    <source>
        <dbReference type="SAM" id="MobiDB-lite"/>
    </source>
</evidence>
<proteinExistence type="predicted"/>
<dbReference type="PANTHER" id="PTHR43215">
    <property type="entry name" value="RADIAL SPOKE HEAD 1 HOMOLOG"/>
    <property type="match status" value="1"/>
</dbReference>
<dbReference type="SUPFAM" id="SSF52490">
    <property type="entry name" value="Tubulin nucleotide-binding domain-like"/>
    <property type="match status" value="1"/>
</dbReference>
<dbReference type="GO" id="GO:0009707">
    <property type="term" value="C:chloroplast outer membrane"/>
    <property type="evidence" value="ECO:0007669"/>
    <property type="project" value="TreeGrafter"/>
</dbReference>
<dbReference type="AlphaFoldDB" id="A0AAV7E500"/>
<dbReference type="Proteomes" id="UP000825729">
    <property type="component" value="Unassembled WGS sequence"/>
</dbReference>
<dbReference type="InterPro" id="IPR036525">
    <property type="entry name" value="Tubulin/FtsZ_GTPase_sf"/>
</dbReference>